<dbReference type="STRING" id="1612149.SAMN05216324_13311"/>
<dbReference type="AlphaFoldDB" id="A0A1K2IX49"/>
<evidence type="ECO:0000313" key="2">
    <source>
        <dbReference type="EMBL" id="SFZ97004.1"/>
    </source>
</evidence>
<evidence type="ECO:0000259" key="1">
    <source>
        <dbReference type="Pfam" id="PF19573"/>
    </source>
</evidence>
<feature type="domain" description="DUF6089" evidence="1">
    <location>
        <begin position="21"/>
        <end position="162"/>
    </location>
</feature>
<keyword evidence="3" id="KW-1185">Reference proteome</keyword>
<dbReference type="InterPro" id="IPR045743">
    <property type="entry name" value="DUF6089"/>
</dbReference>
<reference evidence="3" key="1">
    <citation type="submission" date="2016-10" db="EMBL/GenBank/DDBJ databases">
        <authorList>
            <person name="Varghese N."/>
            <person name="Submissions S."/>
        </authorList>
    </citation>
    <scope>NUCLEOTIDE SEQUENCE [LARGE SCALE GENOMIC DNA]</scope>
    <source>
        <strain evidence="3">SUR2</strain>
    </source>
</reference>
<gene>
    <name evidence="2" type="ORF">SAMN05216324_13311</name>
</gene>
<evidence type="ECO:0000313" key="3">
    <source>
        <dbReference type="Proteomes" id="UP000182034"/>
    </source>
</evidence>
<name>A0A1K2IX49_9FLAO</name>
<dbReference type="Pfam" id="PF19573">
    <property type="entry name" value="DUF6089"/>
    <property type="match status" value="1"/>
</dbReference>
<dbReference type="Gene3D" id="2.40.160.20">
    <property type="match status" value="1"/>
</dbReference>
<accession>A0A1K2IX49</accession>
<dbReference type="Proteomes" id="UP000182034">
    <property type="component" value="Unassembled WGS sequence"/>
</dbReference>
<dbReference type="SUPFAM" id="SSF56925">
    <property type="entry name" value="OMPA-like"/>
    <property type="match status" value="1"/>
</dbReference>
<dbReference type="InterPro" id="IPR011250">
    <property type="entry name" value="OMP/PagP_B-barrel"/>
</dbReference>
<dbReference type="EMBL" id="FPKW01000033">
    <property type="protein sequence ID" value="SFZ97004.1"/>
    <property type="molecule type" value="Genomic_DNA"/>
</dbReference>
<proteinExistence type="predicted"/>
<organism evidence="2 3">
    <name type="scientific">Chryseobacterium limigenitum</name>
    <dbReference type="NCBI Taxonomy" id="1612149"/>
    <lineage>
        <taxon>Bacteria</taxon>
        <taxon>Pseudomonadati</taxon>
        <taxon>Bacteroidota</taxon>
        <taxon>Flavobacteriia</taxon>
        <taxon>Flavobacteriales</taxon>
        <taxon>Weeksellaceae</taxon>
        <taxon>Chryseobacterium group</taxon>
        <taxon>Chryseobacterium</taxon>
    </lineage>
</organism>
<protein>
    <submittedName>
        <fullName evidence="2">Outer membrane protein beta-barrel domain-containing protein</fullName>
    </submittedName>
</protein>
<sequence length="312" mass="35152">MQKLNFKITINPYSFMNKKLLFSFLAVLGTVVSIKAQRNELGVRLGMSNLVGDIGRTNYILQKPLDLNKASDWGIPFYGGILYRFNFNPHQTVRLDLGYNQIQFSDKAAKEEYRKNRNAGGKNNVYEASLMFEYNFFPVNNEQKGMLSPYIFGGVGALMFDAPKATMVNDFRRDADGVAQAPVNELDFTTTPVYTTGKKTTMHIPFGVGLKYKFNYSWAIFAEATFRYTLTDQLDHSKILDKDVTSTYNGDILSPATGGSLLQTGAYYVVSKEREAKLIGERNIGDLKSKDWMNTVSLGLTYSFGRPPCYCD</sequence>